<sequence>MRYIQLIILLLVIVSCNQTVDSDFAVPDWTVGDYRYYKTNVKSFCLVNSDTIYDLNTEKIYKVSVVSKLRDSYVVELQSESKPVLDFKTQIDSFDNGITQFIDLINACPILSIPFQVKISNTGEEIELLNSKVLLESFTNKISSIADSLKIQPSAYQDLKNLLSNDLSFEEEMKATLTKEAMDIFDFYGTQIPKTSAISEQVQIPNPQSGMLVNTSINYQTLSVTDGIYKIEAKVALDESFFENPEDYLANHFSENNEKRRNPKMDNSTIYYWDSNTAWIDSSIFHMEFVTDTIEIRMQTKRTAYK</sequence>
<gene>
    <name evidence="1" type="ORF">GM418_13890</name>
</gene>
<protein>
    <recommendedName>
        <fullName evidence="3">Lipoprotein</fullName>
    </recommendedName>
</protein>
<dbReference type="RefSeq" id="WP_158867294.1">
    <property type="nucleotide sequence ID" value="NZ_CP046401.1"/>
</dbReference>
<evidence type="ECO:0000313" key="1">
    <source>
        <dbReference type="EMBL" id="QGY44718.1"/>
    </source>
</evidence>
<dbReference type="EMBL" id="CP046401">
    <property type="protein sequence ID" value="QGY44718.1"/>
    <property type="molecule type" value="Genomic_DNA"/>
</dbReference>
<dbReference type="PROSITE" id="PS51257">
    <property type="entry name" value="PROKAR_LIPOPROTEIN"/>
    <property type="match status" value="1"/>
</dbReference>
<keyword evidence="2" id="KW-1185">Reference proteome</keyword>
<dbReference type="KEGG" id="mcos:GM418_13890"/>
<proteinExistence type="predicted"/>
<organism evidence="1 2">
    <name type="scientific">Maribellus comscasis</name>
    <dbReference type="NCBI Taxonomy" id="2681766"/>
    <lineage>
        <taxon>Bacteria</taxon>
        <taxon>Pseudomonadati</taxon>
        <taxon>Bacteroidota</taxon>
        <taxon>Bacteroidia</taxon>
        <taxon>Marinilabiliales</taxon>
        <taxon>Prolixibacteraceae</taxon>
        <taxon>Maribellus</taxon>
    </lineage>
</organism>
<name>A0A6I6JUI1_9BACT</name>
<dbReference type="AlphaFoldDB" id="A0A6I6JUI1"/>
<evidence type="ECO:0000313" key="2">
    <source>
        <dbReference type="Proteomes" id="UP000428260"/>
    </source>
</evidence>
<reference evidence="1 2" key="1">
    <citation type="submission" date="2019-11" db="EMBL/GenBank/DDBJ databases">
        <authorList>
            <person name="Zheng R.K."/>
            <person name="Sun C.M."/>
        </authorList>
    </citation>
    <scope>NUCLEOTIDE SEQUENCE [LARGE SCALE GENOMIC DNA]</scope>
    <source>
        <strain evidence="1 2">WC007</strain>
    </source>
</reference>
<evidence type="ECO:0008006" key="3">
    <source>
        <dbReference type="Google" id="ProtNLM"/>
    </source>
</evidence>
<dbReference type="Proteomes" id="UP000428260">
    <property type="component" value="Chromosome"/>
</dbReference>
<accession>A0A6I6JUI1</accession>